<dbReference type="Gene3D" id="3.30.470.20">
    <property type="entry name" value="ATP-grasp fold, B domain"/>
    <property type="match status" value="1"/>
</dbReference>
<comment type="caution">
    <text evidence="3">The sequence shown here is derived from an EMBL/GenBank/DDBJ whole genome shotgun (WGS) entry which is preliminary data.</text>
</comment>
<accession>A0ABS7B6Y7</accession>
<name>A0ABS7B6Y7_9ACTN</name>
<evidence type="ECO:0000313" key="4">
    <source>
        <dbReference type="Proteomes" id="UP001519863"/>
    </source>
</evidence>
<dbReference type="EMBL" id="JAHXZI010000011">
    <property type="protein sequence ID" value="MBW6436416.1"/>
    <property type="molecule type" value="Genomic_DNA"/>
</dbReference>
<dbReference type="Pfam" id="PF02786">
    <property type="entry name" value="CPSase_L_D2"/>
    <property type="match status" value="1"/>
</dbReference>
<evidence type="ECO:0000313" key="3">
    <source>
        <dbReference type="EMBL" id="MBW6436416.1"/>
    </source>
</evidence>
<dbReference type="PROSITE" id="PS50975">
    <property type="entry name" value="ATP_GRASP"/>
    <property type="match status" value="1"/>
</dbReference>
<dbReference type="RefSeq" id="WP_220145814.1">
    <property type="nucleotide sequence ID" value="NZ_JAHXZI010000011.1"/>
</dbReference>
<keyword evidence="1" id="KW-0067">ATP-binding</keyword>
<evidence type="ECO:0000259" key="2">
    <source>
        <dbReference type="PROSITE" id="PS50975"/>
    </source>
</evidence>
<feature type="domain" description="ATP-grasp" evidence="2">
    <location>
        <begin position="169"/>
        <end position="375"/>
    </location>
</feature>
<evidence type="ECO:0000256" key="1">
    <source>
        <dbReference type="PROSITE-ProRule" id="PRU00409"/>
    </source>
</evidence>
<gene>
    <name evidence="3" type="ORF">KZ829_21995</name>
</gene>
<sequence length="459" mass="49132">MTTVREPFVHRLRSALLGTDEKPLVFLGNFEVEQRWGGAEPGLPRVALTAGDAMVNRMDEFALLLAGAGDHVVLKAAPDPDHLAHLESLGTTLPHLLIADRADPHRTVTQDALDSPALLDRLAGLAGRAAILAHGVSADEEELSARTGLALAGVPAATCKAVNGKIYSRRIAGELGLRQSTGWTCENVEELDAAVEQARGLLAAGRPVVLKDSYGVSGKGLLVIRDEIRLGQIHRRLHRRAERTGDRRLALLVEEWVAKTADLNYQFTVGRDGSVRFDFVKEAVTEKGVHKGHRMPAGLTGAQVDVLTVSAGLLGGRLAADGYHGVAGVDAMVDPDGGIYPVVEINARNNMSTYQTGLQERYMPPGWCALARLYPLRLARPLRFGEVRDALGRWLLRSAGDTGMVVQNFATVNAGLRAGAGPADGRLYGFLVAPTAAELMEMDREIAGRLAAAAEGARR</sequence>
<keyword evidence="4" id="KW-1185">Reference proteome</keyword>
<dbReference type="Proteomes" id="UP001519863">
    <property type="component" value="Unassembled WGS sequence"/>
</dbReference>
<dbReference type="InterPro" id="IPR040754">
    <property type="entry name" value="PreAtp-grasp"/>
</dbReference>
<dbReference type="Pfam" id="PF18604">
    <property type="entry name" value="PreAtp-grasp"/>
    <property type="match status" value="1"/>
</dbReference>
<reference evidence="3 4" key="1">
    <citation type="journal article" date="2013" name="Antonie Van Leeuwenhoek">
        <title>Actinoplanes hulinensis sp. nov., a novel actinomycete isolated from soybean root (Glycine max (L.) Merr).</title>
        <authorList>
            <person name="Shen Y."/>
            <person name="Liu C."/>
            <person name="Wang X."/>
            <person name="Zhao J."/>
            <person name="Jia F."/>
            <person name="Zhang Y."/>
            <person name="Wang L."/>
            <person name="Yang D."/>
            <person name="Xiang W."/>
        </authorList>
    </citation>
    <scope>NUCLEOTIDE SEQUENCE [LARGE SCALE GENOMIC DNA]</scope>
    <source>
        <strain evidence="3 4">NEAU-M9</strain>
    </source>
</reference>
<dbReference type="InterPro" id="IPR011761">
    <property type="entry name" value="ATP-grasp"/>
</dbReference>
<keyword evidence="1" id="KW-0547">Nucleotide-binding</keyword>
<proteinExistence type="predicted"/>
<dbReference type="SUPFAM" id="SSF56059">
    <property type="entry name" value="Glutathione synthetase ATP-binding domain-like"/>
    <property type="match status" value="1"/>
</dbReference>
<protein>
    <submittedName>
        <fullName evidence="3">ATP-grasp domain-containing protein</fullName>
    </submittedName>
</protein>
<organism evidence="3 4">
    <name type="scientific">Actinoplanes hulinensis</name>
    <dbReference type="NCBI Taxonomy" id="1144547"/>
    <lineage>
        <taxon>Bacteria</taxon>
        <taxon>Bacillati</taxon>
        <taxon>Actinomycetota</taxon>
        <taxon>Actinomycetes</taxon>
        <taxon>Micromonosporales</taxon>
        <taxon>Micromonosporaceae</taxon>
        <taxon>Actinoplanes</taxon>
    </lineage>
</organism>
<dbReference type="InterPro" id="IPR005479">
    <property type="entry name" value="CPAse_ATP-bd"/>
</dbReference>